<dbReference type="EMBL" id="BMHT01000002">
    <property type="protein sequence ID" value="GGF00388.1"/>
    <property type="molecule type" value="Genomic_DNA"/>
</dbReference>
<organism evidence="1 2">
    <name type="scientific">Hymenobacter cavernae</name>
    <dbReference type="NCBI Taxonomy" id="2044852"/>
    <lineage>
        <taxon>Bacteria</taxon>
        <taxon>Pseudomonadati</taxon>
        <taxon>Bacteroidota</taxon>
        <taxon>Cytophagia</taxon>
        <taxon>Cytophagales</taxon>
        <taxon>Hymenobacteraceae</taxon>
        <taxon>Hymenobacter</taxon>
    </lineage>
</organism>
<name>A0ABQ1TR15_9BACT</name>
<reference evidence="2" key="1">
    <citation type="journal article" date="2019" name="Int. J. Syst. Evol. Microbiol.">
        <title>The Global Catalogue of Microorganisms (GCM) 10K type strain sequencing project: providing services to taxonomists for standard genome sequencing and annotation.</title>
        <authorList>
            <consortium name="The Broad Institute Genomics Platform"/>
            <consortium name="The Broad Institute Genome Sequencing Center for Infectious Disease"/>
            <person name="Wu L."/>
            <person name="Ma J."/>
        </authorList>
    </citation>
    <scope>NUCLEOTIDE SEQUENCE [LARGE SCALE GENOMIC DNA]</scope>
    <source>
        <strain evidence="2">CGMCC 1.15197</strain>
    </source>
</reference>
<dbReference type="Proteomes" id="UP000632273">
    <property type="component" value="Unassembled WGS sequence"/>
</dbReference>
<protein>
    <recommendedName>
        <fullName evidence="3">DNA-binding protein</fullName>
    </recommendedName>
</protein>
<accession>A0ABQ1TR15</accession>
<comment type="caution">
    <text evidence="1">The sequence shown here is derived from an EMBL/GenBank/DDBJ whole genome shotgun (WGS) entry which is preliminary data.</text>
</comment>
<proteinExistence type="predicted"/>
<dbReference type="Gene3D" id="3.40.50.450">
    <property type="match status" value="1"/>
</dbReference>
<dbReference type="RefSeq" id="WP_188811466.1">
    <property type="nucleotide sequence ID" value="NZ_BMHT01000002.1"/>
</dbReference>
<evidence type="ECO:0000313" key="1">
    <source>
        <dbReference type="EMBL" id="GGF00388.1"/>
    </source>
</evidence>
<keyword evidence="2" id="KW-1185">Reference proteome</keyword>
<evidence type="ECO:0008006" key="3">
    <source>
        <dbReference type="Google" id="ProtNLM"/>
    </source>
</evidence>
<sequence>MSIAPDELHTLGNINLLRLIKTAFLCSRDYPATIERATYLWVLEQRQVGHCLLSGFHSQLEQSIFRYLLTRHYPIVYALGRGIQQGLKLEYETELAADHLLFVTPFEPRVTSTTQETADIRNLLVGDLADNFFIPYMAPDGNLQRLFDSEIVQGKPIITLDLPENQPLIQKGATIYRPNDLFGRESQP</sequence>
<evidence type="ECO:0000313" key="2">
    <source>
        <dbReference type="Proteomes" id="UP000632273"/>
    </source>
</evidence>
<gene>
    <name evidence="1" type="ORF">GCM10011383_09060</name>
</gene>